<dbReference type="EMBL" id="JABEXW010000249">
    <property type="protein sequence ID" value="KAF4967205.1"/>
    <property type="molecule type" value="Genomic_DNA"/>
</dbReference>
<dbReference type="CDD" id="cd02440">
    <property type="entry name" value="AdoMet_MTases"/>
    <property type="match status" value="1"/>
</dbReference>
<dbReference type="Pfam" id="PF13489">
    <property type="entry name" value="Methyltransf_23"/>
    <property type="match status" value="1"/>
</dbReference>
<dbReference type="Gene3D" id="1.10.510.10">
    <property type="entry name" value="Transferase(Phosphotransferase) domain 1"/>
    <property type="match status" value="1"/>
</dbReference>
<feature type="domain" description="Protein kinase" evidence="3">
    <location>
        <begin position="715"/>
        <end position="1046"/>
    </location>
</feature>
<dbReference type="SUPFAM" id="SSF53335">
    <property type="entry name" value="S-adenosyl-L-methionine-dependent methyltransferases"/>
    <property type="match status" value="1"/>
</dbReference>
<dbReference type="PANTHER" id="PTHR24359">
    <property type="entry name" value="SERINE/THREONINE-PROTEIN KINASE SBK1"/>
    <property type="match status" value="1"/>
</dbReference>
<dbReference type="Pfam" id="PF00069">
    <property type="entry name" value="Pkinase"/>
    <property type="match status" value="1"/>
</dbReference>
<feature type="compositionally biased region" description="Polar residues" evidence="1">
    <location>
        <begin position="17"/>
        <end position="29"/>
    </location>
</feature>
<evidence type="ECO:0000256" key="2">
    <source>
        <dbReference type="SAM" id="Phobius"/>
    </source>
</evidence>
<dbReference type="PROSITE" id="PS50011">
    <property type="entry name" value="PROTEIN_KINASE_DOM"/>
    <property type="match status" value="1"/>
</dbReference>
<sequence>MTEPQLSERAADEPLVATTSQLQEDTSQRLLPGDHWTQSTPEMEQENDDADSALGDNVSSTASISSSILRYREINGRRYHSEQGDAQYWRFVIDLESRVSNDDQSNEALDINHHVLTLMYDGELYKAPLKKDIQVAVDIGTGTGIWAMDFADEFPNAKVVGTDISPIQPSWLPPNLEFQIDDCTQEWTFQENSLDYVHMRFLVGSIVDWPAFFKQAYRCLKPGGYIESHEASPDIGSDDDSVKADSAMGQWGKIFFEGGRKLQRPFSILEDDIQRQGMKEAGFVNIEETEVPIGGWSHDPKLKEAGQYFQAAILQDIEGTLMFIANLLGWTKEETHVFAARYRREIKSRKIHGYFLGKVNASMFSEFVTNSIGIVTQGSDATHSPALAYPLSSKRGITPIGEEYVTFGYLFDILKQAGNVKTLFAGCFIMCSATESSFQSSFNDTHPQRKSRCTKSSQAAYFEAPDSFALFAFTQYELFEYNFILFTIRAIPISMVPVLGTPGTPAIHINDLPAHNDNETSTSPQGYTYEGDGLVPINDVEEDLGILLRDYQIEGIDGPFWTDKLLRHILTKQRIRTELQTPIHHFSDRQVREYVERIRPSSQHSSSKIYLKIFTILLLVERPGDIGNFINAGFCDQELPITIRNRRACRMRDTEKRLHCFDKWRITWIENFELNQWKVNTPYLSPTQDQSLAEFRLWPKAHKPWRRSISHGTETGIDETDNSGAYGTVTRVDIHPTSHSYQQFLTGINLSCTKFAIKTLHTMDANNEQKFRTEWDMLKRFSGLVHPHLVTTLGAFSQGGKWSFIFPNASCDLSQYLETSNAPRGWNGACWFAKQLFGLMGALNAIHNPEQLSQDPIKRYGRHGDIKCDNILCFEKSGTSREKIFVISDFGLSAFNRDTSRSNIPNKQIPPVPGYRPPECDIEGGTVSRAFDIWTLGCLFLDFITWFLGGHEYVQRFQGRRTTIFINGSYNDIFFALMSGQKEGTYVARVKPEVTMWIHELRCHPRCSEFLHRALDVIEKTMLVVLADGRTRSSSKELRTSFHILHSSCEKSDDFTRGKPWGENEFRIARERMAADDEAVEASPNANAKKLMEDFKKPLVSTMQDDLDWDNWFQNEHPTLDGSHSGLVLILARRPGEPKLDPVNRLESDDWVKTIRKVTADVGHKSPSATLGPGGQRILRNLPFSDRSFRNITKEFYIHESITRIVSRADVSDFSAVKLEMGKRNGRTMPAYVYNSRTSNAWDHDLALSATYFPHCGLTFAIMFGCSMSVEAEVLTRLGTATYETCHPLLMPGILVELERKRHIPLVEETLDELEARIQELDENPESIQGLAEKEKVARKEAKRSAWLDMLYLRNQLINWSTCLEMLYKHTNHLNRTVFRDTSVQHRYIYDHTEESSDQEETPWDSGSDTETELRFKQSVYEDSLPDDIGEKASLLHPSETNSTALQLYYCQQPEPLSVSKAQMRITGIKIKDRLRDVMKDYNEKTRDCTRGIEGMVMATQWAQGETNVEIALATSQDSRHMRSIALVTMIFLPGTFFASIFSMGFFEWDGIDGAVAVSRYFWIYVVLAVGFTVLTVGVWWYLGVYRYSRHRNWETGRRFPSNLRLLRQLTSQKVE</sequence>
<dbReference type="Proteomes" id="UP000622797">
    <property type="component" value="Unassembled WGS sequence"/>
</dbReference>
<reference evidence="4" key="1">
    <citation type="journal article" date="2020" name="BMC Genomics">
        <title>Correction to: Identification and distribution of gene clusters required for synthesis of sphingolipid metabolism inhibitors in diverse species of the filamentous fungus Fusarium.</title>
        <authorList>
            <person name="Kim H.S."/>
            <person name="Lohmar J.M."/>
            <person name="Busman M."/>
            <person name="Brown D.W."/>
            <person name="Naumann T.A."/>
            <person name="Divon H.H."/>
            <person name="Lysoe E."/>
            <person name="Uhlig S."/>
            <person name="Proctor R.H."/>
        </authorList>
    </citation>
    <scope>NUCLEOTIDE SEQUENCE</scope>
    <source>
        <strain evidence="4">NRRL 20472</strain>
    </source>
</reference>
<keyword evidence="5" id="KW-1185">Reference proteome</keyword>
<dbReference type="InterPro" id="IPR011009">
    <property type="entry name" value="Kinase-like_dom_sf"/>
</dbReference>
<evidence type="ECO:0000259" key="3">
    <source>
        <dbReference type="PROSITE" id="PS50011"/>
    </source>
</evidence>
<dbReference type="OrthoDB" id="1046782at2759"/>
<keyword evidence="2" id="KW-0812">Transmembrane</keyword>
<feature type="transmembrane region" description="Helical" evidence="2">
    <location>
        <begin position="1562"/>
        <end position="1583"/>
    </location>
</feature>
<keyword evidence="2" id="KW-0472">Membrane</keyword>
<dbReference type="CDD" id="cd00180">
    <property type="entry name" value="PKc"/>
    <property type="match status" value="1"/>
</dbReference>
<keyword evidence="2" id="KW-1133">Transmembrane helix</keyword>
<dbReference type="InterPro" id="IPR029063">
    <property type="entry name" value="SAM-dependent_MTases_sf"/>
</dbReference>
<evidence type="ECO:0000313" key="5">
    <source>
        <dbReference type="Proteomes" id="UP000622797"/>
    </source>
</evidence>
<name>A0A8H4XAH1_9HYPO</name>
<feature type="region of interest" description="Disordered" evidence="1">
    <location>
        <begin position="1392"/>
        <end position="1412"/>
    </location>
</feature>
<feature type="compositionally biased region" description="Acidic residues" evidence="1">
    <location>
        <begin position="1396"/>
        <end position="1411"/>
    </location>
</feature>
<dbReference type="PANTHER" id="PTHR24359:SF37">
    <property type="entry name" value="PROTEIN KINASE DOMAIN-CONTAINING PROTEIN"/>
    <property type="match status" value="1"/>
</dbReference>
<dbReference type="InterPro" id="IPR000719">
    <property type="entry name" value="Prot_kinase_dom"/>
</dbReference>
<gene>
    <name evidence="4" type="ORF">FSARC_5212</name>
</gene>
<dbReference type="Gene3D" id="3.30.200.20">
    <property type="entry name" value="Phosphorylase Kinase, domain 1"/>
    <property type="match status" value="1"/>
</dbReference>
<dbReference type="GO" id="GO:0005524">
    <property type="term" value="F:ATP binding"/>
    <property type="evidence" value="ECO:0007669"/>
    <property type="project" value="InterPro"/>
</dbReference>
<feature type="region of interest" description="Disordered" evidence="1">
    <location>
        <begin position="1"/>
        <end position="58"/>
    </location>
</feature>
<dbReference type="Gene3D" id="1.20.58.340">
    <property type="entry name" value="Magnesium transport protein CorA, transmembrane region"/>
    <property type="match status" value="1"/>
</dbReference>
<reference evidence="4" key="2">
    <citation type="submission" date="2020-05" db="EMBL/GenBank/DDBJ databases">
        <authorList>
            <person name="Kim H.-S."/>
            <person name="Proctor R.H."/>
            <person name="Brown D.W."/>
        </authorList>
    </citation>
    <scope>NUCLEOTIDE SEQUENCE</scope>
    <source>
        <strain evidence="4">NRRL 20472</strain>
    </source>
</reference>
<organism evidence="4 5">
    <name type="scientific">Fusarium sarcochroum</name>
    <dbReference type="NCBI Taxonomy" id="1208366"/>
    <lineage>
        <taxon>Eukaryota</taxon>
        <taxon>Fungi</taxon>
        <taxon>Dikarya</taxon>
        <taxon>Ascomycota</taxon>
        <taxon>Pezizomycotina</taxon>
        <taxon>Sordariomycetes</taxon>
        <taxon>Hypocreomycetidae</taxon>
        <taxon>Hypocreales</taxon>
        <taxon>Nectriaceae</taxon>
        <taxon>Fusarium</taxon>
        <taxon>Fusarium lateritium species complex</taxon>
    </lineage>
</organism>
<proteinExistence type="predicted"/>
<feature type="transmembrane region" description="Helical" evidence="2">
    <location>
        <begin position="1525"/>
        <end position="1547"/>
    </location>
</feature>
<dbReference type="SMART" id="SM00220">
    <property type="entry name" value="S_TKc"/>
    <property type="match status" value="1"/>
</dbReference>
<dbReference type="Gene3D" id="3.40.50.150">
    <property type="entry name" value="Vaccinia Virus protein VP39"/>
    <property type="match status" value="1"/>
</dbReference>
<comment type="caution">
    <text evidence="4">The sequence shown here is derived from an EMBL/GenBank/DDBJ whole genome shotgun (WGS) entry which is preliminary data.</text>
</comment>
<accession>A0A8H4XAH1</accession>
<protein>
    <recommendedName>
        <fullName evidence="3">Protein kinase domain-containing protein</fullName>
    </recommendedName>
</protein>
<dbReference type="SUPFAM" id="SSF56112">
    <property type="entry name" value="Protein kinase-like (PK-like)"/>
    <property type="match status" value="1"/>
</dbReference>
<evidence type="ECO:0000256" key="1">
    <source>
        <dbReference type="SAM" id="MobiDB-lite"/>
    </source>
</evidence>
<evidence type="ECO:0000313" key="4">
    <source>
        <dbReference type="EMBL" id="KAF4967205.1"/>
    </source>
</evidence>
<dbReference type="GO" id="GO:0004674">
    <property type="term" value="F:protein serine/threonine kinase activity"/>
    <property type="evidence" value="ECO:0007669"/>
    <property type="project" value="TreeGrafter"/>
</dbReference>